<reference evidence="2 3" key="1">
    <citation type="submission" date="2017-10" db="EMBL/GenBank/DDBJ databases">
        <title>Comparative genomics in systemic dimorphic fungi from Ajellomycetaceae.</title>
        <authorList>
            <person name="Munoz J.F."/>
            <person name="Mcewen J.G."/>
            <person name="Clay O.K."/>
            <person name="Cuomo C.A."/>
        </authorList>
    </citation>
    <scope>NUCLEOTIDE SEQUENCE [LARGE SCALE GENOMIC DNA]</scope>
    <source>
        <strain evidence="2 3">UAMH4076</strain>
    </source>
</reference>
<keyword evidence="3" id="KW-1185">Reference proteome</keyword>
<feature type="compositionally biased region" description="Polar residues" evidence="1">
    <location>
        <begin position="115"/>
        <end position="127"/>
    </location>
</feature>
<name>A0A2B7ZRW2_9EURO</name>
<evidence type="ECO:0000256" key="1">
    <source>
        <dbReference type="SAM" id="MobiDB-lite"/>
    </source>
</evidence>
<evidence type="ECO:0000313" key="2">
    <source>
        <dbReference type="EMBL" id="PGH36766.1"/>
    </source>
</evidence>
<accession>A0A2B7ZRW2</accession>
<evidence type="ECO:0000313" key="3">
    <source>
        <dbReference type="Proteomes" id="UP000226031"/>
    </source>
</evidence>
<feature type="region of interest" description="Disordered" evidence="1">
    <location>
        <begin position="68"/>
        <end position="127"/>
    </location>
</feature>
<sequence length="127" mass="13879">MILPGATGKFKVPPMNLGCAESTTSGIVNMVIFVLNTKDWLGAILTDSRLVAVAAVAKALSTTIYHSPPAAWTDRNSMADRPLTRVRQQSDRESSYYQNTEVTSTSSTDESSDDWQPQTPIQLKSSR</sequence>
<proteinExistence type="predicted"/>
<gene>
    <name evidence="2" type="ORF">GX50_00426</name>
</gene>
<dbReference type="AlphaFoldDB" id="A0A2B7ZRW2"/>
<organism evidence="2 3">
    <name type="scientific">[Emmonsia] crescens</name>
    <dbReference type="NCBI Taxonomy" id="73230"/>
    <lineage>
        <taxon>Eukaryota</taxon>
        <taxon>Fungi</taxon>
        <taxon>Dikarya</taxon>
        <taxon>Ascomycota</taxon>
        <taxon>Pezizomycotina</taxon>
        <taxon>Eurotiomycetes</taxon>
        <taxon>Eurotiomycetidae</taxon>
        <taxon>Onygenales</taxon>
        <taxon>Ajellomycetaceae</taxon>
        <taxon>Emergomyces</taxon>
    </lineage>
</organism>
<dbReference type="Proteomes" id="UP000226031">
    <property type="component" value="Unassembled WGS sequence"/>
</dbReference>
<protein>
    <submittedName>
        <fullName evidence="2">Uncharacterized protein</fullName>
    </submittedName>
</protein>
<dbReference type="EMBL" id="PDND01000004">
    <property type="protein sequence ID" value="PGH36766.1"/>
    <property type="molecule type" value="Genomic_DNA"/>
</dbReference>
<comment type="caution">
    <text evidence="2">The sequence shown here is derived from an EMBL/GenBank/DDBJ whole genome shotgun (WGS) entry which is preliminary data.</text>
</comment>